<evidence type="ECO:0000259" key="1">
    <source>
        <dbReference type="Pfam" id="PF13409"/>
    </source>
</evidence>
<dbReference type="Pfam" id="PF25907">
    <property type="entry name" value="DUF7962"/>
    <property type="match status" value="1"/>
</dbReference>
<accession>A0A1H6PQQ3</accession>
<protein>
    <recommendedName>
        <fullName evidence="7">GST N-terminal domain-containing protein</fullName>
    </recommendedName>
</protein>
<gene>
    <name evidence="4" type="ORF">B0I71DRAFT_127932</name>
    <name evidence="3" type="ORF">YALI1_E37095g</name>
</gene>
<dbReference type="Proteomes" id="UP000256601">
    <property type="component" value="Unassembled WGS sequence"/>
</dbReference>
<dbReference type="EMBL" id="CP017557">
    <property type="protein sequence ID" value="AOW06235.1"/>
    <property type="molecule type" value="Genomic_DNA"/>
</dbReference>
<dbReference type="VEuPathDB" id="FungiDB:YALI1_E37095g"/>
<name>A0A1H6PQQ3_YARLL</name>
<dbReference type="VEuPathDB" id="FungiDB:YALI0_E31493g"/>
<dbReference type="InterPro" id="IPR004045">
    <property type="entry name" value="Glutathione_S-Trfase_N"/>
</dbReference>
<dbReference type="SUPFAM" id="SSF52833">
    <property type="entry name" value="Thioredoxin-like"/>
    <property type="match status" value="1"/>
</dbReference>
<dbReference type="EMBL" id="KZ858955">
    <property type="protein sequence ID" value="RDW28163.1"/>
    <property type="molecule type" value="Genomic_DNA"/>
</dbReference>
<dbReference type="GeneID" id="2911552"/>
<dbReference type="eggNOG" id="ENOG502S039">
    <property type="taxonomic scope" value="Eukaryota"/>
</dbReference>
<sequence length="356" mass="39586">MGGDPGTATPRTFYTHKNTMAPTVTFFHYNESPVANRTRIFLNFKKIPYVSLLQRLVLPRPDLQKLGINYRRIPLCAIGSDVVVEASLIMSELETHFFPAPEYFNANLVTEGVFKTTNDQVAMTRFGLAVTNLFPPEFSAAAMPEFAKDREDFLSAKIGGNVDETIKNQAKIEMQQLADTIENFHLRDGRDYLLGSEFSAADAEYAWIPLFLIFIGGLEQAGVTAEAFPKFFAWIDRVQDKVEDLKDSNPNITEEPHNEAVARIIKGGNAGDFPLSKLLKHDENNILGIKQGEVVSVVPLDTGKNHPTKGSVVGIDRYKIVIEVPSPGSEKDGIESGKVRVHFPLKGYKVQKESKL</sequence>
<evidence type="ECO:0000313" key="3">
    <source>
        <dbReference type="EMBL" id="AOW06235.1"/>
    </source>
</evidence>
<dbReference type="Gene3D" id="3.40.30.110">
    <property type="match status" value="2"/>
</dbReference>
<evidence type="ECO:0000313" key="5">
    <source>
        <dbReference type="Proteomes" id="UP000182444"/>
    </source>
</evidence>
<dbReference type="Gene3D" id="1.20.1050.10">
    <property type="match status" value="1"/>
</dbReference>
<dbReference type="Pfam" id="PF13409">
    <property type="entry name" value="GST_N_2"/>
    <property type="match status" value="1"/>
</dbReference>
<proteinExistence type="predicted"/>
<reference evidence="4 6" key="2">
    <citation type="submission" date="2018-07" db="EMBL/GenBank/DDBJ databases">
        <title>Draft Genome Assemblies for Five Robust Yarrowia lipolytica Strains Exhibiting High Lipid Production and Pentose Sugar Utilization and Sugar Alcohol Secretion from Undetoxified Lignocellulosic Biomass Hydrolysates.</title>
        <authorList>
            <consortium name="DOE Joint Genome Institute"/>
            <person name="Walker C."/>
            <person name="Ryu S."/>
            <person name="Na H."/>
            <person name="Zane M."/>
            <person name="LaButti K."/>
            <person name="Lipzen A."/>
            <person name="Haridas S."/>
            <person name="Barry K."/>
            <person name="Grigoriev I.V."/>
            <person name="Quarterman J."/>
            <person name="Slininger P."/>
            <person name="Dien B."/>
            <person name="Trinh C.T."/>
        </authorList>
    </citation>
    <scope>NUCLEOTIDE SEQUENCE [LARGE SCALE GENOMIC DNA]</scope>
    <source>
        <strain evidence="4 6">YB392</strain>
    </source>
</reference>
<organism evidence="3 5">
    <name type="scientific">Yarrowia lipolytica</name>
    <name type="common">Candida lipolytica</name>
    <dbReference type="NCBI Taxonomy" id="4952"/>
    <lineage>
        <taxon>Eukaryota</taxon>
        <taxon>Fungi</taxon>
        <taxon>Dikarya</taxon>
        <taxon>Ascomycota</taxon>
        <taxon>Saccharomycotina</taxon>
        <taxon>Dipodascomycetes</taxon>
        <taxon>Dipodascales</taxon>
        <taxon>Dipodascales incertae sedis</taxon>
        <taxon>Yarrowia</taxon>
    </lineage>
</organism>
<dbReference type="InterPro" id="IPR058268">
    <property type="entry name" value="DUF7962"/>
</dbReference>
<evidence type="ECO:0000313" key="6">
    <source>
        <dbReference type="Proteomes" id="UP000256601"/>
    </source>
</evidence>
<evidence type="ECO:0008006" key="7">
    <source>
        <dbReference type="Google" id="ProtNLM"/>
    </source>
</evidence>
<feature type="domain" description="DUF7962" evidence="2">
    <location>
        <begin position="131"/>
        <end position="244"/>
    </location>
</feature>
<dbReference type="KEGG" id="yli:2911552"/>
<dbReference type="OMA" id="IPYTQCL"/>
<dbReference type="SUPFAM" id="SSF47616">
    <property type="entry name" value="GST C-terminal domain-like"/>
    <property type="match status" value="1"/>
</dbReference>
<dbReference type="CDD" id="cd00299">
    <property type="entry name" value="GST_C_family"/>
    <property type="match status" value="1"/>
</dbReference>
<dbReference type="InterPro" id="IPR036282">
    <property type="entry name" value="Glutathione-S-Trfase_C_sf"/>
</dbReference>
<evidence type="ECO:0000259" key="2">
    <source>
        <dbReference type="Pfam" id="PF25907"/>
    </source>
</evidence>
<dbReference type="InterPro" id="IPR036249">
    <property type="entry name" value="Thioredoxin-like_sf"/>
</dbReference>
<evidence type="ECO:0000313" key="4">
    <source>
        <dbReference type="EMBL" id="RDW28163.1"/>
    </source>
</evidence>
<feature type="domain" description="GST N-terminal" evidence="1">
    <location>
        <begin position="32"/>
        <end position="95"/>
    </location>
</feature>
<dbReference type="AlphaFoldDB" id="A0A1H6PQQ3"/>
<reference evidence="3 5" key="1">
    <citation type="journal article" date="2016" name="PLoS ONE">
        <title>Sequence Assembly of Yarrowia lipolytica Strain W29/CLIB89 Shows Transposable Element Diversity.</title>
        <authorList>
            <person name="Magnan C."/>
            <person name="Yu J."/>
            <person name="Chang I."/>
            <person name="Jahn E."/>
            <person name="Kanomata Y."/>
            <person name="Wu J."/>
            <person name="Zeller M."/>
            <person name="Oakes M."/>
            <person name="Baldi P."/>
            <person name="Sandmeyer S."/>
        </authorList>
    </citation>
    <scope>NUCLEOTIDE SEQUENCE [LARGE SCALE GENOMIC DNA]</scope>
    <source>
        <strain evidence="3">CLIB89</strain>
        <strain evidence="5">CLIB89(W29)</strain>
    </source>
</reference>
<dbReference type="Proteomes" id="UP000182444">
    <property type="component" value="Chromosome 1E"/>
</dbReference>